<dbReference type="AlphaFoldDB" id="A0A5E4LVC5"/>
<feature type="region of interest" description="Disordered" evidence="1">
    <location>
        <begin position="1"/>
        <end position="30"/>
    </location>
</feature>
<dbReference type="Proteomes" id="UP000789941">
    <property type="component" value="Unassembled WGS sequence"/>
</dbReference>
<sequence length="354" mass="39140">MVVPRSIEEHQDGKPPAEAPPVPTGEKPHQRTFVEAKVVVLEAAYKARMDSKADEIIQESKEFRRYGKDGVSLASNIRTSQDPTVTEQERQTAEDAAKRIIAQHAPPEIAGDISKLQSYIEEEYQRLLTILITATTGVTIDYGGTHFGISATVPGDRVASLEEGYQAEAYLHVLGQTQETVLGIPDAQKQTIKALRKKAHQEADARGATPAAKKQMDEDILAGAIMCGFSPASVAGALREFGYESNMEMNMMRNLAITSSQVMQDGIDRMKKLQPGIEMDPLQKEEYERTSVRMANLMVPDKETPDQLLAALRKGDNFDEYLELAKQQTELNIFLHGGHPELVVPRRASPRMVA</sequence>
<reference evidence="2 3" key="1">
    <citation type="submission" date="2019-08" db="EMBL/GenBank/DDBJ databases">
        <authorList>
            <person name="Vazquez-Campos X."/>
        </authorList>
    </citation>
    <scope>NUCLEOTIDE SEQUENCE [LARGE SCALE GENOMIC DNA]</scope>
    <source>
        <strain evidence="2">LFW-283_2</strain>
    </source>
</reference>
<organism evidence="2 3">
    <name type="scientific">Candidatus Bilamarchaeum dharawalense</name>
    <dbReference type="NCBI Taxonomy" id="2885759"/>
    <lineage>
        <taxon>Archaea</taxon>
        <taxon>Candidatus Micrarchaeota</taxon>
        <taxon>Candidatus Micrarchaeia</taxon>
        <taxon>Candidatus Anstonellales</taxon>
        <taxon>Candidatus Bilamarchaeaceae</taxon>
        <taxon>Candidatus Bilamarchaeum</taxon>
    </lineage>
</organism>
<evidence type="ECO:0000313" key="2">
    <source>
        <dbReference type="EMBL" id="VVC03972.1"/>
    </source>
</evidence>
<gene>
    <name evidence="2" type="ORF">LFW2832_00643</name>
</gene>
<dbReference type="EMBL" id="CABMJJ010000009">
    <property type="protein sequence ID" value="VVC03972.1"/>
    <property type="molecule type" value="Genomic_DNA"/>
</dbReference>
<proteinExistence type="predicted"/>
<name>A0A5E4LVC5_9ARCH</name>
<evidence type="ECO:0000313" key="3">
    <source>
        <dbReference type="Proteomes" id="UP000789941"/>
    </source>
</evidence>
<feature type="compositionally biased region" description="Basic and acidic residues" evidence="1">
    <location>
        <begin position="1"/>
        <end position="15"/>
    </location>
</feature>
<evidence type="ECO:0000256" key="1">
    <source>
        <dbReference type="SAM" id="MobiDB-lite"/>
    </source>
</evidence>
<accession>A0A5E4LVC5</accession>
<protein>
    <submittedName>
        <fullName evidence="2">Uncharacterized protein</fullName>
    </submittedName>
</protein>
<comment type="caution">
    <text evidence="2">The sequence shown here is derived from an EMBL/GenBank/DDBJ whole genome shotgun (WGS) entry which is preliminary data.</text>
</comment>